<dbReference type="InterPro" id="IPR009057">
    <property type="entry name" value="Homeodomain-like_sf"/>
</dbReference>
<dbReference type="KEGG" id="cbab:SMCB_1631"/>
<dbReference type="GO" id="GO:0005524">
    <property type="term" value="F:ATP binding"/>
    <property type="evidence" value="ECO:0007669"/>
    <property type="project" value="UniProtKB-KW"/>
</dbReference>
<dbReference type="SUPFAM" id="SSF52540">
    <property type="entry name" value="P-loop containing nucleoside triphosphate hydrolases"/>
    <property type="match status" value="1"/>
</dbReference>
<dbReference type="Gene3D" id="1.10.10.60">
    <property type="entry name" value="Homeodomain-like"/>
    <property type="match status" value="1"/>
</dbReference>
<keyword evidence="5" id="KW-0804">Transcription</keyword>
<dbReference type="Pfam" id="PF01590">
    <property type="entry name" value="GAF"/>
    <property type="match status" value="1"/>
</dbReference>
<dbReference type="InterPro" id="IPR058031">
    <property type="entry name" value="AAA_lid_NorR"/>
</dbReference>
<proteinExistence type="predicted"/>
<dbReference type="InterPro" id="IPR003018">
    <property type="entry name" value="GAF"/>
</dbReference>
<dbReference type="RefSeq" id="WP_045536176.1">
    <property type="nucleotide sequence ID" value="NZ_AP014569.1"/>
</dbReference>
<dbReference type="SUPFAM" id="SSF55781">
    <property type="entry name" value="GAF domain-like"/>
    <property type="match status" value="1"/>
</dbReference>
<dbReference type="Proteomes" id="UP000066014">
    <property type="component" value="Chromosome"/>
</dbReference>
<dbReference type="PRINTS" id="PR01590">
    <property type="entry name" value="HTHFIS"/>
</dbReference>
<keyword evidence="9" id="KW-1185">Reference proteome</keyword>
<dbReference type="SMART" id="SM00382">
    <property type="entry name" value="AAA"/>
    <property type="match status" value="1"/>
</dbReference>
<accession>A0A060NYC7</accession>
<evidence type="ECO:0000256" key="1">
    <source>
        <dbReference type="ARBA" id="ARBA00022741"/>
    </source>
</evidence>
<dbReference type="OrthoDB" id="9761705at2"/>
<feature type="region of interest" description="Disordered" evidence="6">
    <location>
        <begin position="602"/>
        <end position="625"/>
    </location>
</feature>
<dbReference type="InterPro" id="IPR002197">
    <property type="entry name" value="HTH_Fis"/>
</dbReference>
<evidence type="ECO:0000256" key="4">
    <source>
        <dbReference type="ARBA" id="ARBA00023125"/>
    </source>
</evidence>
<evidence type="ECO:0000256" key="6">
    <source>
        <dbReference type="SAM" id="MobiDB-lite"/>
    </source>
</evidence>
<dbReference type="InterPro" id="IPR027417">
    <property type="entry name" value="P-loop_NTPase"/>
</dbReference>
<keyword evidence="3" id="KW-0805">Transcription regulation</keyword>
<dbReference type="PROSITE" id="PS00676">
    <property type="entry name" value="SIGMA54_INTERACT_2"/>
    <property type="match status" value="1"/>
</dbReference>
<dbReference type="InterPro" id="IPR025943">
    <property type="entry name" value="Sigma_54_int_dom_ATP-bd_2"/>
</dbReference>
<dbReference type="PROSITE" id="PS00675">
    <property type="entry name" value="SIGMA54_INTERACT_1"/>
    <property type="match status" value="1"/>
</dbReference>
<dbReference type="PANTHER" id="PTHR32071:SF77">
    <property type="entry name" value="TRANSCRIPTIONAL REGULATORY PROTEIN"/>
    <property type="match status" value="1"/>
</dbReference>
<evidence type="ECO:0000259" key="7">
    <source>
        <dbReference type="PROSITE" id="PS50045"/>
    </source>
</evidence>
<dbReference type="Pfam" id="PF25601">
    <property type="entry name" value="AAA_lid_14"/>
    <property type="match status" value="1"/>
</dbReference>
<dbReference type="HOGENOM" id="CLU_000445_8_12_4"/>
<dbReference type="SUPFAM" id="SSF46689">
    <property type="entry name" value="Homeodomain-like"/>
    <property type="match status" value="1"/>
</dbReference>
<name>A0A060NYC7_9BURK</name>
<dbReference type="InterPro" id="IPR002078">
    <property type="entry name" value="Sigma_54_int"/>
</dbReference>
<keyword evidence="1" id="KW-0547">Nucleotide-binding</keyword>
<dbReference type="InterPro" id="IPR003593">
    <property type="entry name" value="AAA+_ATPase"/>
</dbReference>
<dbReference type="Gene3D" id="1.10.8.60">
    <property type="match status" value="1"/>
</dbReference>
<keyword evidence="2" id="KW-0067">ATP-binding</keyword>
<dbReference type="AlphaFoldDB" id="A0A060NYC7"/>
<dbReference type="FunFam" id="3.40.50.300:FF:000006">
    <property type="entry name" value="DNA-binding transcriptional regulator NtrC"/>
    <property type="match status" value="1"/>
</dbReference>
<organism evidence="8 9">
    <name type="scientific">Serpentinimonas maccroryi</name>
    <dbReference type="NCBI Taxonomy" id="1458426"/>
    <lineage>
        <taxon>Bacteria</taxon>
        <taxon>Pseudomonadati</taxon>
        <taxon>Pseudomonadota</taxon>
        <taxon>Betaproteobacteria</taxon>
        <taxon>Burkholderiales</taxon>
        <taxon>Comamonadaceae</taxon>
        <taxon>Serpentinimonas</taxon>
    </lineage>
</organism>
<dbReference type="GO" id="GO:0006355">
    <property type="term" value="P:regulation of DNA-templated transcription"/>
    <property type="evidence" value="ECO:0007669"/>
    <property type="project" value="InterPro"/>
</dbReference>
<dbReference type="PANTHER" id="PTHR32071">
    <property type="entry name" value="TRANSCRIPTIONAL REGULATORY PROTEIN"/>
    <property type="match status" value="1"/>
</dbReference>
<dbReference type="InterPro" id="IPR025662">
    <property type="entry name" value="Sigma_54_int_dom_ATP-bd_1"/>
</dbReference>
<dbReference type="EMBL" id="AP014569">
    <property type="protein sequence ID" value="BAO83859.1"/>
    <property type="molecule type" value="Genomic_DNA"/>
</dbReference>
<dbReference type="GO" id="GO:0043565">
    <property type="term" value="F:sequence-specific DNA binding"/>
    <property type="evidence" value="ECO:0007669"/>
    <property type="project" value="InterPro"/>
</dbReference>
<dbReference type="STRING" id="1458426.SMCB_1631"/>
<keyword evidence="4" id="KW-0238">DNA-binding</keyword>
<gene>
    <name evidence="8" type="ORF">SMCB_1631</name>
</gene>
<dbReference type="InterPro" id="IPR000014">
    <property type="entry name" value="PAS"/>
</dbReference>
<evidence type="ECO:0000313" key="9">
    <source>
        <dbReference type="Proteomes" id="UP000066014"/>
    </source>
</evidence>
<dbReference type="Gene3D" id="3.30.450.40">
    <property type="match status" value="1"/>
</dbReference>
<feature type="domain" description="Sigma-54 factor interaction" evidence="7">
    <location>
        <begin position="366"/>
        <end position="578"/>
    </location>
</feature>
<dbReference type="Pfam" id="PF02954">
    <property type="entry name" value="HTH_8"/>
    <property type="match status" value="1"/>
</dbReference>
<reference evidence="8 9" key="1">
    <citation type="journal article" date="2014" name="Nat. Commun.">
        <title>Physiological and genomic features of highly alkaliphilic hydrogen-utilizing Betaproteobacteria from a continental serpentinizing site.</title>
        <authorList>
            <person name="Suzuki S."/>
            <person name="Kuenen J.G."/>
            <person name="Schipper K."/>
            <person name="van der Velde S."/>
            <person name="Ishii S."/>
            <person name="Wu A."/>
            <person name="Sorokin D.Y."/>
            <person name="Tenney A."/>
            <person name="Meng X.Y."/>
            <person name="Morrill P.L."/>
            <person name="Kamagata Y."/>
            <person name="Muyzer G."/>
            <person name="Nealson K.H."/>
        </authorList>
    </citation>
    <scope>NUCLEOTIDE SEQUENCE [LARGE SCALE GENOMIC DNA]</scope>
    <source>
        <strain evidence="8 9">B1</strain>
    </source>
</reference>
<dbReference type="CDD" id="cd00009">
    <property type="entry name" value="AAA"/>
    <property type="match status" value="1"/>
</dbReference>
<evidence type="ECO:0000256" key="5">
    <source>
        <dbReference type="ARBA" id="ARBA00023163"/>
    </source>
</evidence>
<evidence type="ECO:0000313" key="8">
    <source>
        <dbReference type="EMBL" id="BAO83859.1"/>
    </source>
</evidence>
<dbReference type="Pfam" id="PF00158">
    <property type="entry name" value="Sigma54_activat"/>
    <property type="match status" value="1"/>
</dbReference>
<protein>
    <submittedName>
        <fullName evidence="8">Transcriptional activator of acetoin/glycerol metabolism</fullName>
    </submittedName>
</protein>
<evidence type="ECO:0000256" key="3">
    <source>
        <dbReference type="ARBA" id="ARBA00023015"/>
    </source>
</evidence>
<dbReference type="PROSITE" id="PS50045">
    <property type="entry name" value="SIGMA54_INTERACT_4"/>
    <property type="match status" value="1"/>
</dbReference>
<dbReference type="Gene3D" id="3.40.50.300">
    <property type="entry name" value="P-loop containing nucleotide triphosphate hydrolases"/>
    <property type="match status" value="1"/>
</dbReference>
<dbReference type="InterPro" id="IPR029016">
    <property type="entry name" value="GAF-like_dom_sf"/>
</dbReference>
<dbReference type="CDD" id="cd00130">
    <property type="entry name" value="PAS"/>
    <property type="match status" value="1"/>
</dbReference>
<evidence type="ECO:0000256" key="2">
    <source>
        <dbReference type="ARBA" id="ARBA00022840"/>
    </source>
</evidence>
<sequence length="677" mass="72626">MRAPLQALALRTCRQHLLEHGVCPPGALGERLARSWQRSLAAGLLPVARALPDPLGQTQLRDLRASQHELLAHALPAMEYLFEQVRLAQGMVILADAGGTLLHTLGEGRFLSKAERVALSAGATWHEAQRGTNAIGTALAEGEAVEIQGAEHYLEHNAFLSCAAAPIASGTGRLLGVLDISAEHGRWNPYSLGLVNTAARNVENRLLCTLHPGQTRLHLHPRAEGIGSLGEGIVVVADDGCLIAANRSACAWLRLDARQLGTPPTRLEHWLPLDLAQLHALHQRQPQQPLALRLHDGRTLYGQLHPGAAALGLRSPTRPPALSPAVPNAPNATMVGLPGGTAHAPTDALARLDSGDSGWRSACAKVRRILDKPIPLLIQGESGVGKEWLARAAHASGPRHERPFVALNCAALPEGLIEAELFGHAPGAFTGARREGRTGLLRQAHGGTLLLDEIGDMPLATQTRLLRVLQEREVTPLGSHKAEPLDFFLISASHRPLRLEVEAGRFRADLYWRINGLMVELPPLRQRSDFEALSATLLQGIEPGRTLALSAALLQAFKQYPWPGNLRQYANVLRTACAMLEPHEHTLDWQHLPDDLRAELQASPAPAPAHAPASPAAASAKATAPTTLGPLPHSLIQLEQAAVQQALHNSGGNVAQAARTLGISRQTLYRKLQGLRG</sequence>